<gene>
    <name evidence="2" type="ORF">SAMN02745111_01217</name>
</gene>
<evidence type="ECO:0008006" key="4">
    <source>
        <dbReference type="Google" id="ProtNLM"/>
    </source>
</evidence>
<feature type="signal peptide" evidence="1">
    <location>
        <begin position="1"/>
        <end position="20"/>
    </location>
</feature>
<dbReference type="PROSITE" id="PS51257">
    <property type="entry name" value="PROKAR_LIPOPROTEIN"/>
    <property type="match status" value="1"/>
</dbReference>
<evidence type="ECO:0000313" key="2">
    <source>
        <dbReference type="EMBL" id="SKA66092.1"/>
    </source>
</evidence>
<reference evidence="2 3" key="1">
    <citation type="submission" date="2017-02" db="EMBL/GenBank/DDBJ databases">
        <authorList>
            <person name="Peterson S.W."/>
        </authorList>
    </citation>
    <scope>NUCLEOTIDE SEQUENCE [LARGE SCALE GENOMIC DNA]</scope>
    <source>
        <strain evidence="2 3">ATCC 35992</strain>
    </source>
</reference>
<evidence type="ECO:0000313" key="3">
    <source>
        <dbReference type="Proteomes" id="UP000190814"/>
    </source>
</evidence>
<sequence>MKKKLAILGLCIGLLSLLSACTLRSNKKISEEKIEARREMFEEYLKEKYPDKSFTVKVWQEHTKKTGAAGLPDYEGYVYRQVVIDSEGKCFMVFPGDNGKCTDDYQKVLDGWIHYNEKGQHVVYDEESNIVDEYY</sequence>
<dbReference type="EMBL" id="FUXZ01000007">
    <property type="protein sequence ID" value="SKA66092.1"/>
    <property type="molecule type" value="Genomic_DNA"/>
</dbReference>
<evidence type="ECO:0000256" key="1">
    <source>
        <dbReference type="SAM" id="SignalP"/>
    </source>
</evidence>
<dbReference type="Proteomes" id="UP000190814">
    <property type="component" value="Unassembled WGS sequence"/>
</dbReference>
<name>A0A1T4VM85_9FIRM</name>
<keyword evidence="1" id="KW-0732">Signal</keyword>
<dbReference type="RefSeq" id="WP_078766087.1">
    <property type="nucleotide sequence ID" value="NZ_FUXZ01000007.1"/>
</dbReference>
<organism evidence="2 3">
    <name type="scientific">Eubacterium uniforme</name>
    <dbReference type="NCBI Taxonomy" id="39495"/>
    <lineage>
        <taxon>Bacteria</taxon>
        <taxon>Bacillati</taxon>
        <taxon>Bacillota</taxon>
        <taxon>Clostridia</taxon>
        <taxon>Eubacteriales</taxon>
        <taxon>Eubacteriaceae</taxon>
        <taxon>Eubacterium</taxon>
    </lineage>
</organism>
<accession>A0A1T4VM85</accession>
<dbReference type="STRING" id="39495.SAMN02745111_01217"/>
<protein>
    <recommendedName>
        <fullName evidence="4">Lipoprotein</fullName>
    </recommendedName>
</protein>
<feature type="chain" id="PRO_5010582812" description="Lipoprotein" evidence="1">
    <location>
        <begin position="21"/>
        <end position="135"/>
    </location>
</feature>
<keyword evidence="3" id="KW-1185">Reference proteome</keyword>
<dbReference type="AlphaFoldDB" id="A0A1T4VM85"/>
<dbReference type="OrthoDB" id="9904218at2"/>
<proteinExistence type="predicted"/>